<dbReference type="InterPro" id="IPR029063">
    <property type="entry name" value="SAM-dependent_MTases_sf"/>
</dbReference>
<feature type="domain" description="O-methyltransferase C-terminal" evidence="5">
    <location>
        <begin position="166"/>
        <end position="371"/>
    </location>
</feature>
<dbReference type="GO" id="GO:0032259">
    <property type="term" value="P:methylation"/>
    <property type="evidence" value="ECO:0007669"/>
    <property type="project" value="UniProtKB-KW"/>
</dbReference>
<dbReference type="InterPro" id="IPR001077">
    <property type="entry name" value="COMT_C"/>
</dbReference>
<evidence type="ECO:0000256" key="2">
    <source>
        <dbReference type="ARBA" id="ARBA00022679"/>
    </source>
</evidence>
<name>A0A8H4HF52_9EURO</name>
<keyword evidence="2" id="KW-0808">Transferase</keyword>
<dbReference type="GO" id="GO:0044550">
    <property type="term" value="P:secondary metabolite biosynthetic process"/>
    <property type="evidence" value="ECO:0007669"/>
    <property type="project" value="UniProtKB-ARBA"/>
</dbReference>
<keyword evidence="3" id="KW-0949">S-adenosyl-L-methionine</keyword>
<reference evidence="7" key="1">
    <citation type="journal article" date="2020" name="bioRxiv">
        <title>Genomic and phenotypic heterogeneity of clinical isolates of the human pathogens Aspergillus fumigatus, Aspergillus lentulus and Aspergillus fumigatiaffinis.</title>
        <authorList>
            <person name="dos Santos R.A.C."/>
            <person name="Steenwyk J.L."/>
            <person name="Rivero-Menendez O."/>
            <person name="Mead M.E."/>
            <person name="Silva L.P."/>
            <person name="Bastos R.W."/>
            <person name="Alastruey-Izquierdo A."/>
            <person name="Goldman G.H."/>
            <person name="Rokas A."/>
        </authorList>
    </citation>
    <scope>NUCLEOTIDE SEQUENCE</scope>
    <source>
        <strain evidence="7">CNM-CM6805</strain>
    </source>
</reference>
<feature type="region of interest" description="Disordered" evidence="4">
    <location>
        <begin position="683"/>
        <end position="705"/>
    </location>
</feature>
<feature type="domain" description="DUF4246" evidence="6">
    <location>
        <begin position="475"/>
        <end position="907"/>
    </location>
</feature>
<dbReference type="InterPro" id="IPR016461">
    <property type="entry name" value="COMT-like"/>
</dbReference>
<organism evidence="7 8">
    <name type="scientific">Aspergillus fumigatiaffinis</name>
    <dbReference type="NCBI Taxonomy" id="340414"/>
    <lineage>
        <taxon>Eukaryota</taxon>
        <taxon>Fungi</taxon>
        <taxon>Dikarya</taxon>
        <taxon>Ascomycota</taxon>
        <taxon>Pezizomycotina</taxon>
        <taxon>Eurotiomycetes</taxon>
        <taxon>Eurotiomycetidae</taxon>
        <taxon>Eurotiales</taxon>
        <taxon>Aspergillaceae</taxon>
        <taxon>Aspergillus</taxon>
        <taxon>Aspergillus subgen. Fumigati</taxon>
    </lineage>
</organism>
<evidence type="ECO:0000256" key="4">
    <source>
        <dbReference type="SAM" id="MobiDB-lite"/>
    </source>
</evidence>
<dbReference type="PROSITE" id="PS51683">
    <property type="entry name" value="SAM_OMT_II"/>
    <property type="match status" value="1"/>
</dbReference>
<dbReference type="InterPro" id="IPR025340">
    <property type="entry name" value="DUF4246"/>
</dbReference>
<feature type="compositionally biased region" description="Acidic residues" evidence="4">
    <location>
        <begin position="690"/>
        <end position="704"/>
    </location>
</feature>
<evidence type="ECO:0000313" key="7">
    <source>
        <dbReference type="EMBL" id="KAF4242071.1"/>
    </source>
</evidence>
<dbReference type="Pfam" id="PF00891">
    <property type="entry name" value="Methyltransf_2"/>
    <property type="match status" value="1"/>
</dbReference>
<dbReference type="Gene3D" id="3.40.50.150">
    <property type="entry name" value="Vaccinia Virus protein VP39"/>
    <property type="match status" value="1"/>
</dbReference>
<dbReference type="InterPro" id="IPR036388">
    <property type="entry name" value="WH-like_DNA-bd_sf"/>
</dbReference>
<dbReference type="PANTHER" id="PTHR33119">
    <property type="entry name" value="IFI3P"/>
    <property type="match status" value="1"/>
</dbReference>
<dbReference type="Pfam" id="PF14033">
    <property type="entry name" value="DUF4246"/>
    <property type="match status" value="1"/>
</dbReference>
<evidence type="ECO:0000256" key="3">
    <source>
        <dbReference type="ARBA" id="ARBA00022691"/>
    </source>
</evidence>
<dbReference type="Proteomes" id="UP000653565">
    <property type="component" value="Unassembled WGS sequence"/>
</dbReference>
<comment type="caution">
    <text evidence="7">The sequence shown here is derived from an EMBL/GenBank/DDBJ whole genome shotgun (WGS) entry which is preliminary data.</text>
</comment>
<evidence type="ECO:0000259" key="5">
    <source>
        <dbReference type="Pfam" id="PF00891"/>
    </source>
</evidence>
<dbReference type="InterPro" id="IPR036390">
    <property type="entry name" value="WH_DNA-bd_sf"/>
</dbReference>
<keyword evidence="1" id="KW-0489">Methyltransferase</keyword>
<evidence type="ECO:0000259" key="6">
    <source>
        <dbReference type="Pfam" id="PF14033"/>
    </source>
</evidence>
<dbReference type="SUPFAM" id="SSF46785">
    <property type="entry name" value="Winged helix' DNA-binding domain"/>
    <property type="match status" value="1"/>
</dbReference>
<dbReference type="OrthoDB" id="2410195at2759"/>
<reference evidence="7" key="2">
    <citation type="submission" date="2020-04" db="EMBL/GenBank/DDBJ databases">
        <authorList>
            <person name="Santos R.A.C."/>
            <person name="Steenwyk J.L."/>
            <person name="Rivero-Menendez O."/>
            <person name="Mead M.E."/>
            <person name="Silva L.P."/>
            <person name="Bastos R.W."/>
            <person name="Alastruey-Izquierdo A."/>
            <person name="Goldman G.H."/>
            <person name="Rokas A."/>
        </authorList>
    </citation>
    <scope>NUCLEOTIDE SEQUENCE</scope>
    <source>
        <strain evidence="7">CNM-CM6805</strain>
    </source>
</reference>
<protein>
    <recommendedName>
        <fullName evidence="9">O-methyltransferase</fullName>
    </recommendedName>
</protein>
<dbReference type="SUPFAM" id="SSF53335">
    <property type="entry name" value="S-adenosyl-L-methionine-dependent methyltransferases"/>
    <property type="match status" value="1"/>
</dbReference>
<keyword evidence="8" id="KW-1185">Reference proteome</keyword>
<evidence type="ECO:0000256" key="1">
    <source>
        <dbReference type="ARBA" id="ARBA00022603"/>
    </source>
</evidence>
<dbReference type="EMBL" id="JAAAPX010000018">
    <property type="protein sequence ID" value="KAF4242071.1"/>
    <property type="molecule type" value="Genomic_DNA"/>
</dbReference>
<proteinExistence type="predicted"/>
<dbReference type="AlphaFoldDB" id="A0A8H4HF52"/>
<evidence type="ECO:0008006" key="9">
    <source>
        <dbReference type="Google" id="ProtNLM"/>
    </source>
</evidence>
<dbReference type="Gene3D" id="1.10.10.10">
    <property type="entry name" value="Winged helix-like DNA-binding domain superfamily/Winged helix DNA-binding domain"/>
    <property type="match status" value="1"/>
</dbReference>
<sequence length="974" mass="111962">MTIFDEIKHVQRLAEAEAAGDPNAHSQLLAAIRKLQLAAEKPIDTTSRVNFQIMQNICVRVAIERKLLHAIAERNGALITSAELSRVTDTDELLVVRVMRVLTAIGFARETANQSYAANETTHFEILPGSIAAVKHHFEPDFGMGAKLVEYMRGPGISQFADGPGQQTLFKYAHGFDKIFGMLEQNPEQKQAFDDYMASRRLINQPQWFEIYPAAEKLRDVRGGPESVLLVDVGGGPGQEMSRFRQRHPNVPGRIVLQDLPLTLNRIEKVPEGIEPMEHDFFNPQPVKGARAYFFRQVLHNWSDAKSKQILSHIADAMEPGYSTLLIDDYVLPNTGAELRAAEMDILMWLHTAGLERTVSQWRALFDAAGLELVQIWNTDKGDESVLEPVIALTDDFSVLLYKISKFFDHGSRNGLRAVAFRLTGILLTPEFQAREVEACHVPQWAGRLFQLVFNDEITAKWRKEIQDSGEDVSERMLDWIIKEAQWKAGVFQDSKHVVAFDVGVVKSDVAVSEELRQALIEAVRPLEEVPEEQKDYHPGTDGKVVDLVHPSLFPVIYGQTRILPDQLISLEAFASHIGEGEVLAVRPKQECVTKQSDYDYWYQRRPHRPYSLKFQWLPCDVHFGPDDECRIASYINNLHPQRHRGLYQVIERILAKTIPMWNTTLSLLENDYKRIEYYEVEYEDHPEPEPEAADEDEEDDDEFCEKHWEWQRSQPVKRPEPGKFVPHPFYNQISLRKEYAERGLQVIVKLANIELTPEKPEYEGGSWHIEGQLNEHICATAIYYYDSENITESTLAFRQRASSSKIEDINYEQSRHEFLQQVFGFGPDVDGSNECNITQLLGSVETRQGRLLTFPNILQHRVAPFSLADRSKPGHRKILAFFLVDPHLSIISSANVPPQQEDWWRERRELVGRLLGEKLPPELQDMVKKEFDAYPISMDEARQYRKELMEERSTRLEEQNEKFEMDHFNLCEH</sequence>
<gene>
    <name evidence="7" type="ORF">CNMCM6805_003186</name>
</gene>
<dbReference type="InterPro" id="IPR049192">
    <property type="entry name" value="DUF4246_C"/>
</dbReference>
<evidence type="ECO:0000313" key="8">
    <source>
        <dbReference type="Proteomes" id="UP000653565"/>
    </source>
</evidence>
<accession>A0A8H4HF52</accession>
<dbReference type="PANTHER" id="PTHR33119:SF1">
    <property type="entry name" value="FE2OG DIOXYGENASE DOMAIN-CONTAINING PROTEIN"/>
    <property type="match status" value="1"/>
</dbReference>
<dbReference type="GO" id="GO:0008171">
    <property type="term" value="F:O-methyltransferase activity"/>
    <property type="evidence" value="ECO:0007669"/>
    <property type="project" value="InterPro"/>
</dbReference>